<keyword evidence="6" id="KW-0472">Membrane</keyword>
<gene>
    <name evidence="8" type="ORF">SAMN04489745_3313</name>
</gene>
<keyword evidence="9" id="KW-1185">Reference proteome</keyword>
<evidence type="ECO:0000313" key="9">
    <source>
        <dbReference type="Proteomes" id="UP000182652"/>
    </source>
</evidence>
<dbReference type="InterPro" id="IPR045826">
    <property type="entry name" value="SpaA_PFL_dom_2"/>
</dbReference>
<keyword evidence="6" id="KW-0812">Transmembrane</keyword>
<evidence type="ECO:0000313" key="8">
    <source>
        <dbReference type="EMBL" id="SEC84313.1"/>
    </source>
</evidence>
<evidence type="ECO:0000256" key="3">
    <source>
        <dbReference type="ARBA" id="ARBA00022729"/>
    </source>
</evidence>
<dbReference type="Pfam" id="PF00746">
    <property type="entry name" value="Gram_pos_anchor"/>
    <property type="match status" value="1"/>
</dbReference>
<evidence type="ECO:0000256" key="6">
    <source>
        <dbReference type="SAM" id="Phobius"/>
    </source>
</evidence>
<dbReference type="Pfam" id="PF19403">
    <property type="entry name" value="SpaA_2"/>
    <property type="match status" value="1"/>
</dbReference>
<keyword evidence="1" id="KW-0134">Cell wall</keyword>
<dbReference type="STRING" id="156980.SAMN04489745_3313"/>
<feature type="region of interest" description="Disordered" evidence="5">
    <location>
        <begin position="450"/>
        <end position="469"/>
    </location>
</feature>
<dbReference type="Proteomes" id="UP000182652">
    <property type="component" value="Unassembled WGS sequence"/>
</dbReference>
<protein>
    <submittedName>
        <fullName evidence="8">LPXTG-motif cell wall anchor domain-containing protein</fullName>
    </submittedName>
</protein>
<evidence type="ECO:0000256" key="4">
    <source>
        <dbReference type="ARBA" id="ARBA00023088"/>
    </source>
</evidence>
<dbReference type="Pfam" id="PF20674">
    <property type="entry name" value="SpaA_3"/>
    <property type="match status" value="1"/>
</dbReference>
<keyword evidence="4" id="KW-0572">Peptidoglycan-anchor</keyword>
<dbReference type="SUPFAM" id="SSF63829">
    <property type="entry name" value="Calcium-dependent phosphotriesterase"/>
    <property type="match status" value="1"/>
</dbReference>
<evidence type="ECO:0000256" key="2">
    <source>
        <dbReference type="ARBA" id="ARBA00022525"/>
    </source>
</evidence>
<keyword evidence="6" id="KW-1133">Transmembrane helix</keyword>
<organism evidence="8 9">
    <name type="scientific">Arthrobacter woluwensis</name>
    <dbReference type="NCBI Taxonomy" id="156980"/>
    <lineage>
        <taxon>Bacteria</taxon>
        <taxon>Bacillati</taxon>
        <taxon>Actinomycetota</taxon>
        <taxon>Actinomycetes</taxon>
        <taxon>Micrococcales</taxon>
        <taxon>Micrococcaceae</taxon>
        <taxon>Arthrobacter</taxon>
    </lineage>
</organism>
<accession>A0A1H4VTL6</accession>
<dbReference type="Gene3D" id="2.60.40.10">
    <property type="entry name" value="Immunoglobulins"/>
    <property type="match status" value="1"/>
</dbReference>
<evidence type="ECO:0000256" key="5">
    <source>
        <dbReference type="SAM" id="MobiDB-lite"/>
    </source>
</evidence>
<feature type="domain" description="Gram-positive cocci surface proteins LPxTG" evidence="7">
    <location>
        <begin position="747"/>
        <end position="784"/>
    </location>
</feature>
<dbReference type="InterPro" id="IPR013783">
    <property type="entry name" value="Ig-like_fold"/>
</dbReference>
<dbReference type="NCBIfam" id="TIGR01167">
    <property type="entry name" value="LPXTG_anchor"/>
    <property type="match status" value="1"/>
</dbReference>
<name>A0A1H4VTL6_9MICC</name>
<dbReference type="Pfam" id="PF17802">
    <property type="entry name" value="SpaA"/>
    <property type="match status" value="1"/>
</dbReference>
<keyword evidence="2" id="KW-0964">Secreted</keyword>
<reference evidence="8 9" key="1">
    <citation type="submission" date="2016-10" db="EMBL/GenBank/DDBJ databases">
        <authorList>
            <person name="de Groot N.N."/>
        </authorList>
    </citation>
    <scope>NUCLEOTIDE SEQUENCE [LARGE SCALE GENOMIC DNA]</scope>
    <source>
        <strain evidence="8 9">DSM 10495</strain>
    </source>
</reference>
<evidence type="ECO:0000256" key="1">
    <source>
        <dbReference type="ARBA" id="ARBA00022512"/>
    </source>
</evidence>
<evidence type="ECO:0000259" key="7">
    <source>
        <dbReference type="PROSITE" id="PS50847"/>
    </source>
</evidence>
<dbReference type="InterPro" id="IPR048834">
    <property type="entry name" value="SpaA_pre-album"/>
</dbReference>
<feature type="transmembrane region" description="Helical" evidence="6">
    <location>
        <begin position="757"/>
        <end position="776"/>
    </location>
</feature>
<keyword evidence="3" id="KW-0732">Signal</keyword>
<dbReference type="PROSITE" id="PS50847">
    <property type="entry name" value="GRAM_POS_ANCHORING"/>
    <property type="match status" value="1"/>
</dbReference>
<dbReference type="InterPro" id="IPR019931">
    <property type="entry name" value="LPXTG_anchor"/>
</dbReference>
<proteinExistence type="predicted"/>
<feature type="compositionally biased region" description="Polar residues" evidence="5">
    <location>
        <begin position="454"/>
        <end position="469"/>
    </location>
</feature>
<dbReference type="InterPro" id="IPR041033">
    <property type="entry name" value="SpaA_PFL_dom_1"/>
</dbReference>
<dbReference type="EMBL" id="FNSN01000004">
    <property type="protein sequence ID" value="SEC84313.1"/>
    <property type="molecule type" value="Genomic_DNA"/>
</dbReference>
<dbReference type="GO" id="GO:0005975">
    <property type="term" value="P:carbohydrate metabolic process"/>
    <property type="evidence" value="ECO:0007669"/>
    <property type="project" value="UniProtKB-ARBA"/>
</dbReference>
<sequence>MFVPFRPGNPPAGRRRPLIVHVALLCALIAGAVVGGAAPAQALATPVPRSVPAAPNASVIQCTAGVVYGVSANGQLQQVTAGTVTSIGSRASGVSSFNGLGIGTGGSPVLAYERTNGGRTATMFSFDPVSLAWSNTGDAYNTALDGYNGQLVAGAVDLKTGSYYFGGFSSNGAQYYLWRYNPGSSPRFTFMGTLDTSTNAASASNGDMAFDAAGNLFVVRGVGSTTTVFSVTAANLAAGTGGTIPSSTSNSFTTNANVNGVAFDASGKAYLGTGNTVTSYDMPNWTNATVVASSTSGYSGTDLASCSSPATITLEKDVQGRVNDTDQFALSLTQGSTTLGTATTAGTATGVQSQRVGPLPAVRGTTVNFSETGAGGTNLSGYTSSYQCTVDGQPMTPAVSGTGTSGSVTIPVTGQEILCRIVNSPRSAAVTVNKTWVVDGKSYADGQQPAGISATPSLTPVGTGTGSVTWGQRRTGFTIGQSVGIGETTVIDPNAFPGCTLSSATISGPGVNGTQAIGQPTTVKLPGTENVYQVTNTVTCQTLTVIKNVQNTHGGTRSATDWNGHLKATQGQNVLSYNTGQKRYVATGSYVISEDLLAGYTQAGITCQGGTLAADGKTVSVAAGANVTCTITNQDQAGSVTWKKADESGRALAGSVWTLTGPGGATQEITDCVAASAASCTGADKDPAAGAFNLAGLDMGDYTLVEKSAPAGYVLDTTPHRFTLTSDRKDFAFTTAFKNVQRAAVTLPLTGGTGSDLFTLGGLAVLLGAGVTAGVLHRRRAAKS</sequence>
<dbReference type="AlphaFoldDB" id="A0A1H4VTL6"/>